<evidence type="ECO:0000313" key="1">
    <source>
        <dbReference type="EMBL" id="MBY4635678.1"/>
    </source>
</evidence>
<reference evidence="1" key="1">
    <citation type="submission" date="2021-08" db="EMBL/GenBank/DDBJ databases">
        <title>Sphingopyxis panaciterrulae sp. nov., isolated from the surface water of the Yellow Sea.</title>
        <authorList>
            <person name="Gao Z."/>
            <person name="Zhang D."/>
            <person name="Zhang A."/>
        </authorList>
    </citation>
    <scope>NUCLEOTIDE SEQUENCE</scope>
    <source>
        <strain evidence="1">XHP0097</strain>
    </source>
</reference>
<evidence type="ECO:0000313" key="2">
    <source>
        <dbReference type="Proteomes" id="UP001166571"/>
    </source>
</evidence>
<organism evidence="1 2">
    <name type="scientific">Sphingopyxis jiangsuensis</name>
    <dbReference type="NCBI Taxonomy" id="2871171"/>
    <lineage>
        <taxon>Bacteria</taxon>
        <taxon>Pseudomonadati</taxon>
        <taxon>Pseudomonadota</taxon>
        <taxon>Alphaproteobacteria</taxon>
        <taxon>Sphingomonadales</taxon>
        <taxon>Sphingomonadaceae</taxon>
        <taxon>Sphingopyxis</taxon>
    </lineage>
</organism>
<name>A0ABS7M9H9_9SPHN</name>
<dbReference type="RefSeq" id="WP_222135475.1">
    <property type="nucleotide sequence ID" value="NZ_JAILXK010000001.1"/>
</dbReference>
<gene>
    <name evidence="1" type="ORF">K5P26_00825</name>
</gene>
<dbReference type="EMBL" id="JAILXK010000001">
    <property type="protein sequence ID" value="MBY4635678.1"/>
    <property type="molecule type" value="Genomic_DNA"/>
</dbReference>
<accession>A0ABS7M9H9</accession>
<protein>
    <submittedName>
        <fullName evidence="1">Uncharacterized protein</fullName>
    </submittedName>
</protein>
<dbReference type="Proteomes" id="UP001166571">
    <property type="component" value="Unassembled WGS sequence"/>
</dbReference>
<proteinExistence type="predicted"/>
<sequence>MKLWSPALPPRPACPHRRLRRILGGALPEGITIDTSLLHPWASANFVGARHIFTCSVASGANGVQRAILEAELGARDWALAGQIVADVAVDADRDDRLRIEILTVED</sequence>
<keyword evidence="2" id="KW-1185">Reference proteome</keyword>
<comment type="caution">
    <text evidence="1">The sequence shown here is derived from an EMBL/GenBank/DDBJ whole genome shotgun (WGS) entry which is preliminary data.</text>
</comment>